<dbReference type="Proteomes" id="UP000321827">
    <property type="component" value="Unassembled WGS sequence"/>
</dbReference>
<comment type="caution">
    <text evidence="2">The sequence shown here is derived from an EMBL/GenBank/DDBJ whole genome shotgun (WGS) entry which is preliminary data.</text>
</comment>
<dbReference type="EMBL" id="BJXN01000003">
    <property type="protein sequence ID" value="GEM89140.1"/>
    <property type="molecule type" value="Genomic_DNA"/>
</dbReference>
<evidence type="ECO:0000313" key="2">
    <source>
        <dbReference type="EMBL" id="GEM89140.1"/>
    </source>
</evidence>
<dbReference type="RefSeq" id="WP_147145639.1">
    <property type="nucleotide sequence ID" value="NZ_BJXN01000003.1"/>
</dbReference>
<name>A0A511RHM1_9DEIN</name>
<sequence>MKKLWFSLLLLLAPLATAQSLEFGVWAGGPGLSVGPTVNLNLPRGDWTFDAYLRAYLPNTDEISFGLGARRAFEAGPAGRGEVGARGFIGMDAHYWVEGFGSVALGKAALDLSVGHTYNRTPSHFWPLQGETLGTYARLGGKFRIDRHLTLLARGYFHRGGGQAEAALAWRVNRQTFTLGAGGVDRASNAYAVLGYRTPYDGAVVEGRLRLGTLNEFRLDYADRSYKAHLTLAYPARAQAGVAWDAWALDAEVDQAGYEFYLRYTLPLEGL</sequence>
<feature type="signal peptide" evidence="1">
    <location>
        <begin position="1"/>
        <end position="18"/>
    </location>
</feature>
<proteinExistence type="predicted"/>
<accession>A0A511RHM1</accession>
<evidence type="ECO:0000256" key="1">
    <source>
        <dbReference type="SAM" id="SignalP"/>
    </source>
</evidence>
<dbReference type="OrthoDB" id="69247at2"/>
<evidence type="ECO:0000313" key="3">
    <source>
        <dbReference type="Proteomes" id="UP000321827"/>
    </source>
</evidence>
<organism evidence="2 3">
    <name type="scientific">Oceanithermus desulfurans NBRC 100063</name>
    <dbReference type="NCBI Taxonomy" id="1227550"/>
    <lineage>
        <taxon>Bacteria</taxon>
        <taxon>Thermotogati</taxon>
        <taxon>Deinococcota</taxon>
        <taxon>Deinococci</taxon>
        <taxon>Thermales</taxon>
        <taxon>Thermaceae</taxon>
        <taxon>Oceanithermus</taxon>
    </lineage>
</organism>
<reference evidence="2 3" key="1">
    <citation type="submission" date="2019-07" db="EMBL/GenBank/DDBJ databases">
        <title>Whole genome shotgun sequence of Oceanithermus desulfurans NBRC 100063.</title>
        <authorList>
            <person name="Hosoyama A."/>
            <person name="Uohara A."/>
            <person name="Ohji S."/>
            <person name="Ichikawa N."/>
        </authorList>
    </citation>
    <scope>NUCLEOTIDE SEQUENCE [LARGE SCALE GENOMIC DNA]</scope>
    <source>
        <strain evidence="2 3">NBRC 100063</strain>
    </source>
</reference>
<gene>
    <name evidence="2" type="ORF">ODE01S_05740</name>
</gene>
<keyword evidence="1" id="KW-0732">Signal</keyword>
<protein>
    <submittedName>
        <fullName evidence="2">Uncharacterized protein</fullName>
    </submittedName>
</protein>
<dbReference type="AlphaFoldDB" id="A0A511RHM1"/>
<feature type="chain" id="PRO_5022190516" evidence="1">
    <location>
        <begin position="19"/>
        <end position="271"/>
    </location>
</feature>